<evidence type="ECO:0000313" key="5">
    <source>
        <dbReference type="Proteomes" id="UP000286581"/>
    </source>
</evidence>
<keyword evidence="2" id="KW-0812">Transmembrane</keyword>
<organism evidence="4 5">
    <name type="scientific">Agathobacter rectalis</name>
    <dbReference type="NCBI Taxonomy" id="39491"/>
    <lineage>
        <taxon>Bacteria</taxon>
        <taxon>Bacillati</taxon>
        <taxon>Bacillota</taxon>
        <taxon>Clostridia</taxon>
        <taxon>Lachnospirales</taxon>
        <taxon>Lachnospiraceae</taxon>
        <taxon>Agathobacter</taxon>
    </lineage>
</organism>
<protein>
    <submittedName>
        <fullName evidence="4">Zinc ribbon domain-containing protein</fullName>
    </submittedName>
</protein>
<proteinExistence type="predicted"/>
<feature type="transmembrane region" description="Helical" evidence="2">
    <location>
        <begin position="124"/>
        <end position="141"/>
    </location>
</feature>
<feature type="transmembrane region" description="Helical" evidence="2">
    <location>
        <begin position="100"/>
        <end position="117"/>
    </location>
</feature>
<keyword evidence="2" id="KW-1133">Transmembrane helix</keyword>
<gene>
    <name evidence="4" type="ORF">DWV78_05505</name>
</gene>
<evidence type="ECO:0000256" key="2">
    <source>
        <dbReference type="SAM" id="Phobius"/>
    </source>
</evidence>
<reference evidence="4 5" key="1">
    <citation type="submission" date="2018-08" db="EMBL/GenBank/DDBJ databases">
        <title>A genome reference for cultivated species of the human gut microbiota.</title>
        <authorList>
            <person name="Zou Y."/>
            <person name="Xue W."/>
            <person name="Luo G."/>
        </authorList>
    </citation>
    <scope>NUCLEOTIDE SEQUENCE [LARGE SCALE GENOMIC DNA]</scope>
    <source>
        <strain evidence="4 5">AF12-8</strain>
    </source>
</reference>
<feature type="compositionally biased region" description="Acidic residues" evidence="1">
    <location>
        <begin position="178"/>
        <end position="193"/>
    </location>
</feature>
<keyword evidence="2" id="KW-0472">Membrane</keyword>
<evidence type="ECO:0000256" key="1">
    <source>
        <dbReference type="SAM" id="MobiDB-lite"/>
    </source>
</evidence>
<feature type="domain" description="Zinc-ribbon" evidence="3">
    <location>
        <begin position="2"/>
        <end position="23"/>
    </location>
</feature>
<comment type="caution">
    <text evidence="4">The sequence shown here is derived from an EMBL/GenBank/DDBJ whole genome shotgun (WGS) entry which is preliminary data.</text>
</comment>
<dbReference type="AlphaFoldDB" id="A0A413BIE2"/>
<dbReference type="Proteomes" id="UP000286581">
    <property type="component" value="Unassembled WGS sequence"/>
</dbReference>
<evidence type="ECO:0000313" key="4">
    <source>
        <dbReference type="EMBL" id="RGW40389.1"/>
    </source>
</evidence>
<feature type="region of interest" description="Disordered" evidence="1">
    <location>
        <begin position="171"/>
        <end position="195"/>
    </location>
</feature>
<accession>A0A413BIE2</accession>
<dbReference type="InterPro" id="IPR026870">
    <property type="entry name" value="Zinc_ribbon_dom"/>
</dbReference>
<dbReference type="EMBL" id="QSAE01000012">
    <property type="protein sequence ID" value="RGW40389.1"/>
    <property type="molecule type" value="Genomic_DNA"/>
</dbReference>
<evidence type="ECO:0000259" key="3">
    <source>
        <dbReference type="Pfam" id="PF13240"/>
    </source>
</evidence>
<sequence length="512" mass="57458">MFCQNCGKEIQDGWRVCPNCGTPAQTASNSQIDDDKGGYVDNVDDLQFKTDTKSSVIREDVVKNNSNSNFRIGTRLKIWGWLFTALNLVCTVAVFRESIIGAVLIFISAFLFCPLLWNKTQKKWIWIIIGCVIYIAGWGVVKDNCKPGNSTRQNNKNVKSTVASQSEITNGIGKASDDNVDDSDEVDSDEETGYENKTGFYPTDKVGLGDWNITVWITWVSHNDVWDLNEVNCLCDIENVSNKQQTFYSSDLITLDNNGIIKEASSDYDGQQLAAGSKFSTTLTFDFPDNSNSDYTTMVMNGMGKTIKLSAKPQTNKEYYSIEGTYTQTEANTWVITKIGTNSYSVISYNPYSGIANETIEVNDNKFQRYSKEYVFVPSDGAIYEQLENGEPNTLATYHFSKVNTVALDIVDEKEVEKGEIYYNEGGEEISLVKKGNKAKVTMYSRVGDHKVSLEYKGSFTYQSDMSTPVLITPDEDYSYMEEQRIAFPDGEDGKIVITPNTIENGWEFTKD</sequence>
<feature type="transmembrane region" description="Helical" evidence="2">
    <location>
        <begin position="78"/>
        <end position="94"/>
    </location>
</feature>
<dbReference type="Pfam" id="PF13240">
    <property type="entry name" value="Zn_Ribbon_1"/>
    <property type="match status" value="1"/>
</dbReference>
<name>A0A413BIE2_9FIRM</name>